<comment type="similarity">
    <text evidence="2">Belongs to the terpene synthase family.</text>
</comment>
<dbReference type="PANTHER" id="PTHR35201">
    <property type="entry name" value="TERPENE SYNTHASE"/>
    <property type="match status" value="1"/>
</dbReference>
<dbReference type="Pfam" id="PF19086">
    <property type="entry name" value="Terpene_syn_C_2"/>
    <property type="match status" value="1"/>
</dbReference>
<organism evidence="3 4">
    <name type="scientific">Streptomyces coacervatus</name>
    <dbReference type="NCBI Taxonomy" id="647381"/>
    <lineage>
        <taxon>Bacteria</taxon>
        <taxon>Bacillati</taxon>
        <taxon>Actinomycetota</taxon>
        <taxon>Actinomycetes</taxon>
        <taxon>Kitasatosporales</taxon>
        <taxon>Streptomycetaceae</taxon>
        <taxon>Streptomyces</taxon>
    </lineage>
</organism>
<dbReference type="Proteomes" id="UP001501009">
    <property type="component" value="Unassembled WGS sequence"/>
</dbReference>
<keyword evidence="2" id="KW-0479">Metal-binding</keyword>
<evidence type="ECO:0000256" key="1">
    <source>
        <dbReference type="ARBA" id="ARBA00023239"/>
    </source>
</evidence>
<dbReference type="Gene3D" id="1.10.600.10">
    <property type="entry name" value="Farnesyl Diphosphate Synthase"/>
    <property type="match status" value="1"/>
</dbReference>
<evidence type="ECO:0000256" key="2">
    <source>
        <dbReference type="RuleBase" id="RU366034"/>
    </source>
</evidence>
<keyword evidence="4" id="KW-1185">Reference proteome</keyword>
<comment type="cofactor">
    <cofactor evidence="2">
        <name>Mg(2+)</name>
        <dbReference type="ChEBI" id="CHEBI:18420"/>
    </cofactor>
</comment>
<name>A0ABP7HVD3_9ACTN</name>
<dbReference type="SFLD" id="SFLDG01020">
    <property type="entry name" value="Terpene_Cyclase_Like_2"/>
    <property type="match status" value="1"/>
</dbReference>
<dbReference type="InterPro" id="IPR034686">
    <property type="entry name" value="Terpene_cyclase-like_2"/>
</dbReference>
<dbReference type="PANTHER" id="PTHR35201:SF4">
    <property type="entry name" value="BETA-PINACENE SYNTHASE-RELATED"/>
    <property type="match status" value="1"/>
</dbReference>
<reference evidence="4" key="1">
    <citation type="journal article" date="2019" name="Int. J. Syst. Evol. Microbiol.">
        <title>The Global Catalogue of Microorganisms (GCM) 10K type strain sequencing project: providing services to taxonomists for standard genome sequencing and annotation.</title>
        <authorList>
            <consortium name="The Broad Institute Genomics Platform"/>
            <consortium name="The Broad Institute Genome Sequencing Center for Infectious Disease"/>
            <person name="Wu L."/>
            <person name="Ma J."/>
        </authorList>
    </citation>
    <scope>NUCLEOTIDE SEQUENCE [LARGE SCALE GENOMIC DNA]</scope>
    <source>
        <strain evidence="4">JCM 17138</strain>
    </source>
</reference>
<protein>
    <recommendedName>
        <fullName evidence="2">Terpene synthase</fullName>
        <ecNumber evidence="2">4.2.3.-</ecNumber>
    </recommendedName>
</protein>
<gene>
    <name evidence="3" type="ORF">GCM10022403_039510</name>
</gene>
<sequence>MSPQVAENFDQLAYPDLATLYSFDATREGAQIMADLCSWYFIWDDQVNKFAVEGREAEWQQQAAQLRACLRDPAGALATAHPTPRAFADLLVRTRRHFSDAWWQRYTQHWTDVIDVNDREFTNRRIGHIETIEDFLDMRRRSVGMFVWADLIELASRTELPQHLYCSAPYQACIIAVADYCACCNDLHSLAKERAVNDPHNIITVISRARGCSQEDAVHAALQRMTGAVEDYLQAEQALASRAVDDSGLDEQTRHGLRRCLLSMRDWIANMDGWHRNSARYHVEPA</sequence>
<keyword evidence="2" id="KW-0460">Magnesium</keyword>
<dbReference type="SUPFAM" id="SSF48576">
    <property type="entry name" value="Terpenoid synthases"/>
    <property type="match status" value="1"/>
</dbReference>
<evidence type="ECO:0000313" key="4">
    <source>
        <dbReference type="Proteomes" id="UP001501009"/>
    </source>
</evidence>
<dbReference type="InterPro" id="IPR008949">
    <property type="entry name" value="Isoprenoid_synthase_dom_sf"/>
</dbReference>
<accession>A0ABP7HVD3</accession>
<dbReference type="EMBL" id="BAABDE010000017">
    <property type="protein sequence ID" value="GAA3801296.1"/>
    <property type="molecule type" value="Genomic_DNA"/>
</dbReference>
<dbReference type="SFLD" id="SFLDS00005">
    <property type="entry name" value="Isoprenoid_Synthase_Type_I"/>
    <property type="match status" value="1"/>
</dbReference>
<keyword evidence="1 2" id="KW-0456">Lyase</keyword>
<comment type="caution">
    <text evidence="3">The sequence shown here is derived from an EMBL/GenBank/DDBJ whole genome shotgun (WGS) entry which is preliminary data.</text>
</comment>
<proteinExistence type="inferred from homology"/>
<dbReference type="EC" id="4.2.3.-" evidence="2"/>
<evidence type="ECO:0000313" key="3">
    <source>
        <dbReference type="EMBL" id="GAA3801296.1"/>
    </source>
</evidence>